<dbReference type="InterPro" id="IPR014716">
    <property type="entry name" value="Fibrinogen_a/b/g_C_1"/>
</dbReference>
<dbReference type="PANTHER" id="PTHR19143">
    <property type="entry name" value="FIBRINOGEN/TENASCIN/ANGIOPOEITIN"/>
    <property type="match status" value="1"/>
</dbReference>
<reference evidence="4" key="1">
    <citation type="submission" date="2025-08" db="UniProtKB">
        <authorList>
            <consortium name="RefSeq"/>
        </authorList>
    </citation>
    <scope>IDENTIFICATION</scope>
</reference>
<evidence type="ECO:0000259" key="1">
    <source>
        <dbReference type="PROSITE" id="PS50948"/>
    </source>
</evidence>
<name>A0ABM1A7Y0_APLCA</name>
<dbReference type="InterPro" id="IPR050373">
    <property type="entry name" value="Fibrinogen_C-term_domain"/>
</dbReference>
<organism evidence="3 4">
    <name type="scientific">Aplysia californica</name>
    <name type="common">California sea hare</name>
    <dbReference type="NCBI Taxonomy" id="6500"/>
    <lineage>
        <taxon>Eukaryota</taxon>
        <taxon>Metazoa</taxon>
        <taxon>Spiralia</taxon>
        <taxon>Lophotrochozoa</taxon>
        <taxon>Mollusca</taxon>
        <taxon>Gastropoda</taxon>
        <taxon>Heterobranchia</taxon>
        <taxon>Euthyneura</taxon>
        <taxon>Tectipleura</taxon>
        <taxon>Aplysiida</taxon>
        <taxon>Aplysioidea</taxon>
        <taxon>Aplysiidae</taxon>
        <taxon>Aplysia</taxon>
    </lineage>
</organism>
<sequence length="323" mass="36429">MSAVDDVTARSVVECTSICSQTTDCSAVSWNEQTRTCFLHIHCPPDTTCSDSSSELVHFKKKVPCQNGGDFIPETKTCLCNDGWAGDECERYPYNCVEFYQREYGTRSGPVWLDPQHDVTKLTRTQCNRPGAKVITTIFRSDGRQPHNKTYEDFVSGYYINSKNYWMGLDNVRALNQQGFDEALYSVVFDNPGMGDFKWRYSGFQIGDPSSGYPISYTTANDASSQVPAATDFDLSLSNCFENISGVSFSAWDHETTGSDCAGRHGAGWWYPDDCHAPCRLLGLRRELFPDQGEEEYLTIPGLRLDNHTVEESMAWTYLFFKT</sequence>
<dbReference type="PROSITE" id="PS01186">
    <property type="entry name" value="EGF_2"/>
    <property type="match status" value="1"/>
</dbReference>
<dbReference type="InterPro" id="IPR002181">
    <property type="entry name" value="Fibrinogen_a/b/g_C_dom"/>
</dbReference>
<dbReference type="InterPro" id="IPR003609">
    <property type="entry name" value="Pan_app"/>
</dbReference>
<dbReference type="SUPFAM" id="SSF56496">
    <property type="entry name" value="Fibrinogen C-terminal domain-like"/>
    <property type="match status" value="1"/>
</dbReference>
<dbReference type="Gene3D" id="3.50.4.10">
    <property type="entry name" value="Hepatocyte Growth Factor"/>
    <property type="match status" value="1"/>
</dbReference>
<dbReference type="Pfam" id="PF00147">
    <property type="entry name" value="Fibrinogen_C"/>
    <property type="match status" value="1"/>
</dbReference>
<feature type="domain" description="Apple" evidence="1">
    <location>
        <begin position="1"/>
        <end position="63"/>
    </location>
</feature>
<dbReference type="Pfam" id="PF00024">
    <property type="entry name" value="PAN_1"/>
    <property type="match status" value="1"/>
</dbReference>
<dbReference type="PROSITE" id="PS51406">
    <property type="entry name" value="FIBRINOGEN_C_2"/>
    <property type="match status" value="1"/>
</dbReference>
<dbReference type="Gene3D" id="2.10.25.10">
    <property type="entry name" value="Laminin"/>
    <property type="match status" value="1"/>
</dbReference>
<evidence type="ECO:0000313" key="4">
    <source>
        <dbReference type="RefSeq" id="XP_012942560.1"/>
    </source>
</evidence>
<dbReference type="Proteomes" id="UP000694888">
    <property type="component" value="Unplaced"/>
</dbReference>
<feature type="domain" description="Fibrinogen C-terminal" evidence="2">
    <location>
        <begin position="87"/>
        <end position="277"/>
    </location>
</feature>
<accession>A0ABM1A7Y0</accession>
<dbReference type="PROSITE" id="PS00022">
    <property type="entry name" value="EGF_1"/>
    <property type="match status" value="1"/>
</dbReference>
<gene>
    <name evidence="4" type="primary">LOC106012883</name>
</gene>
<keyword evidence="3" id="KW-1185">Reference proteome</keyword>
<proteinExistence type="predicted"/>
<evidence type="ECO:0000313" key="3">
    <source>
        <dbReference type="Proteomes" id="UP000694888"/>
    </source>
</evidence>
<evidence type="ECO:0000259" key="2">
    <source>
        <dbReference type="PROSITE" id="PS51406"/>
    </source>
</evidence>
<dbReference type="InterPro" id="IPR036056">
    <property type="entry name" value="Fibrinogen-like_C"/>
</dbReference>
<dbReference type="InterPro" id="IPR000742">
    <property type="entry name" value="EGF"/>
</dbReference>
<dbReference type="GeneID" id="106012883"/>
<protein>
    <submittedName>
        <fullName evidence="4">Ficolin-1-like</fullName>
    </submittedName>
</protein>
<dbReference type="PROSITE" id="PS50948">
    <property type="entry name" value="PAN"/>
    <property type="match status" value="1"/>
</dbReference>
<dbReference type="RefSeq" id="XP_012942560.1">
    <property type="nucleotide sequence ID" value="XM_013087106.1"/>
</dbReference>
<dbReference type="Gene3D" id="3.90.215.10">
    <property type="entry name" value="Gamma Fibrinogen, chain A, domain 1"/>
    <property type="match status" value="1"/>
</dbReference>